<evidence type="ECO:0000313" key="1">
    <source>
        <dbReference type="EMBL" id="HIZ73641.1"/>
    </source>
</evidence>
<reference evidence="1" key="1">
    <citation type="journal article" date="2021" name="PeerJ">
        <title>Extensive microbial diversity within the chicken gut microbiome revealed by metagenomics and culture.</title>
        <authorList>
            <person name="Gilroy R."/>
            <person name="Ravi A."/>
            <person name="Getino M."/>
            <person name="Pursley I."/>
            <person name="Horton D.L."/>
            <person name="Alikhan N.F."/>
            <person name="Baker D."/>
            <person name="Gharbi K."/>
            <person name="Hall N."/>
            <person name="Watson M."/>
            <person name="Adriaenssens E.M."/>
            <person name="Foster-Nyarko E."/>
            <person name="Jarju S."/>
            <person name="Secka A."/>
            <person name="Antonio M."/>
            <person name="Oren A."/>
            <person name="Chaudhuri R.R."/>
            <person name="La Ragione R."/>
            <person name="Hildebrand F."/>
            <person name="Pallen M.J."/>
        </authorList>
    </citation>
    <scope>NUCLEOTIDE SEQUENCE</scope>
    <source>
        <strain evidence="1">CHK196-3914</strain>
    </source>
</reference>
<gene>
    <name evidence="1" type="ORF">H9723_00140</name>
</gene>
<dbReference type="AlphaFoldDB" id="A0A9D2K030"/>
<accession>A0A9D2K030</accession>
<reference evidence="1" key="2">
    <citation type="submission" date="2021-04" db="EMBL/GenBank/DDBJ databases">
        <authorList>
            <person name="Gilroy R."/>
        </authorList>
    </citation>
    <scope>NUCLEOTIDE SEQUENCE</scope>
    <source>
        <strain evidence="1">CHK196-3914</strain>
    </source>
</reference>
<organism evidence="1 2">
    <name type="scientific">Candidatus Mediterraneibacter stercoravium</name>
    <dbReference type="NCBI Taxonomy" id="2838685"/>
    <lineage>
        <taxon>Bacteria</taxon>
        <taxon>Bacillati</taxon>
        <taxon>Bacillota</taxon>
        <taxon>Clostridia</taxon>
        <taxon>Lachnospirales</taxon>
        <taxon>Lachnospiraceae</taxon>
        <taxon>Mediterraneibacter</taxon>
    </lineage>
</organism>
<evidence type="ECO:0000313" key="2">
    <source>
        <dbReference type="Proteomes" id="UP000824116"/>
    </source>
</evidence>
<dbReference type="EMBL" id="DXAY01000001">
    <property type="protein sequence ID" value="HIZ73641.1"/>
    <property type="molecule type" value="Genomic_DNA"/>
</dbReference>
<dbReference type="Proteomes" id="UP000824116">
    <property type="component" value="Unassembled WGS sequence"/>
</dbReference>
<comment type="caution">
    <text evidence="1">The sequence shown here is derived from an EMBL/GenBank/DDBJ whole genome shotgun (WGS) entry which is preliminary data.</text>
</comment>
<proteinExistence type="predicted"/>
<sequence>MKKEVLDYVVEKTNELINAPSCSREAKEAAKAWLDAAGTDKEAEATKAYIAELEEDIMPVDNLIAFAETEMGAKVFGGEEAAKGVAAHGREIKAAGAKYCDCPACAAVEAILEKKDQMV</sequence>
<protein>
    <submittedName>
        <fullName evidence="1">Molecular chaperone Hsp90</fullName>
    </submittedName>
</protein>
<name>A0A9D2K030_9FIRM</name>